<keyword evidence="3" id="KW-1185">Reference proteome</keyword>
<evidence type="ECO:0000313" key="2">
    <source>
        <dbReference type="EMBL" id="MBD8017822.1"/>
    </source>
</evidence>
<keyword evidence="1" id="KW-1133">Transmembrane helix</keyword>
<sequence length="53" mass="5913">MENPDRNKPGKFMIAAIVLLVVVIISYLIIMQLFPNLFMTLPTGDAQPVDARP</sequence>
<evidence type="ECO:0000313" key="3">
    <source>
        <dbReference type="Proteomes" id="UP000626242"/>
    </source>
</evidence>
<gene>
    <name evidence="2" type="ORF">H9628_05005</name>
</gene>
<reference evidence="2 3" key="1">
    <citation type="submission" date="2020-08" db="EMBL/GenBank/DDBJ databases">
        <title>A Genomic Blueprint of the Chicken Gut Microbiome.</title>
        <authorList>
            <person name="Gilroy R."/>
            <person name="Ravi A."/>
            <person name="Getino M."/>
            <person name="Pursley I."/>
            <person name="Horton D.L."/>
            <person name="Alikhan N.-F."/>
            <person name="Baker D."/>
            <person name="Gharbi K."/>
            <person name="Hall N."/>
            <person name="Watson M."/>
            <person name="Adriaenssens E.M."/>
            <person name="Foster-Nyarko E."/>
            <person name="Jarju S."/>
            <person name="Secka A."/>
            <person name="Antonio M."/>
            <person name="Oren A."/>
            <person name="Chaudhuri R."/>
            <person name="La Ragione R.M."/>
            <person name="Hildebrand F."/>
            <person name="Pallen M.J."/>
        </authorList>
    </citation>
    <scope>NUCLEOTIDE SEQUENCE [LARGE SCALE GENOMIC DNA]</scope>
    <source>
        <strain evidence="2 3">Sa1CVA4</strain>
    </source>
</reference>
<comment type="caution">
    <text evidence="2">The sequence shown here is derived from an EMBL/GenBank/DDBJ whole genome shotgun (WGS) entry which is preliminary data.</text>
</comment>
<proteinExistence type="predicted"/>
<keyword evidence="1" id="KW-0812">Transmembrane</keyword>
<dbReference type="EMBL" id="JACSPS010000002">
    <property type="protein sequence ID" value="MBD8017822.1"/>
    <property type="molecule type" value="Genomic_DNA"/>
</dbReference>
<name>A0ABR8WL87_9FLAO</name>
<evidence type="ECO:0000256" key="1">
    <source>
        <dbReference type="SAM" id="Phobius"/>
    </source>
</evidence>
<accession>A0ABR8WL87</accession>
<organism evidence="2 3">
    <name type="scientific">Kaistella pullorum</name>
    <dbReference type="NCBI Taxonomy" id="2763074"/>
    <lineage>
        <taxon>Bacteria</taxon>
        <taxon>Pseudomonadati</taxon>
        <taxon>Bacteroidota</taxon>
        <taxon>Flavobacteriia</taxon>
        <taxon>Flavobacteriales</taxon>
        <taxon>Weeksellaceae</taxon>
        <taxon>Chryseobacterium group</taxon>
        <taxon>Kaistella</taxon>
    </lineage>
</organism>
<feature type="transmembrane region" description="Helical" evidence="1">
    <location>
        <begin position="12"/>
        <end position="34"/>
    </location>
</feature>
<keyword evidence="1" id="KW-0472">Membrane</keyword>
<dbReference type="RefSeq" id="WP_251833032.1">
    <property type="nucleotide sequence ID" value="NZ_JACSPS010000002.1"/>
</dbReference>
<dbReference type="Proteomes" id="UP000626242">
    <property type="component" value="Unassembled WGS sequence"/>
</dbReference>
<protein>
    <submittedName>
        <fullName evidence="2">Uncharacterized protein</fullName>
    </submittedName>
</protein>